<reference evidence="2" key="1">
    <citation type="submission" date="2017-02" db="UniProtKB">
        <authorList>
            <consortium name="WormBaseParasite"/>
        </authorList>
    </citation>
    <scope>IDENTIFICATION</scope>
</reference>
<evidence type="ECO:0000313" key="2">
    <source>
        <dbReference type="WBParaSite" id="SPAL_0001471700.1"/>
    </source>
</evidence>
<organism evidence="1 2">
    <name type="scientific">Strongyloides papillosus</name>
    <name type="common">Intestinal threadworm</name>
    <dbReference type="NCBI Taxonomy" id="174720"/>
    <lineage>
        <taxon>Eukaryota</taxon>
        <taxon>Metazoa</taxon>
        <taxon>Ecdysozoa</taxon>
        <taxon>Nematoda</taxon>
        <taxon>Chromadorea</taxon>
        <taxon>Rhabditida</taxon>
        <taxon>Tylenchina</taxon>
        <taxon>Panagrolaimomorpha</taxon>
        <taxon>Strongyloidoidea</taxon>
        <taxon>Strongyloididae</taxon>
        <taxon>Strongyloides</taxon>
    </lineage>
</organism>
<dbReference type="Proteomes" id="UP000046392">
    <property type="component" value="Unplaced"/>
</dbReference>
<evidence type="ECO:0000313" key="1">
    <source>
        <dbReference type="Proteomes" id="UP000046392"/>
    </source>
</evidence>
<keyword evidence="1" id="KW-1185">Reference proteome</keyword>
<proteinExistence type="predicted"/>
<sequence>MSCKFSLLTAIVSEDTIRSFAYTFINGTYKLKMPNMVQAFIYMNQLLSDPYECEKFDASELLESVEGYLYTILSSDITFNLRRAVIKFMGSLVNEINKKETYTLKNHDLIILLLENGVLYGYGKWPRDPDFVYHPMDNTETIFRQHVKYVFDNFAKGHTYDELPKNLSNFNSVIHIFYDIMVSIMSRMGDDLLKHYRFTIEFDKLNRLENNVLDMILPAMMPYSEHEEFEDDLVKSDYVLIMKKITVRLLLIINEEFCYKVPKKGIYDGVTTDNLRKFFTFVCGITKLVKDEKKSVCF</sequence>
<dbReference type="WBParaSite" id="SPAL_0001471700.1">
    <property type="protein sequence ID" value="SPAL_0001471700.1"/>
    <property type="gene ID" value="SPAL_0001471700"/>
</dbReference>
<dbReference type="AlphaFoldDB" id="A0A0N5C9Z0"/>
<name>A0A0N5C9Z0_STREA</name>
<protein>
    <submittedName>
        <fullName evidence="2">NR LBD domain-containing protein</fullName>
    </submittedName>
</protein>
<accession>A0A0N5C9Z0</accession>